<dbReference type="Gene3D" id="1.20.1640.10">
    <property type="entry name" value="Multidrug efflux transporter AcrB transmembrane domain"/>
    <property type="match status" value="2"/>
</dbReference>
<dbReference type="InterPro" id="IPR004869">
    <property type="entry name" value="MMPL_dom"/>
</dbReference>
<evidence type="ECO:0000259" key="7">
    <source>
        <dbReference type="PROSITE" id="PS50156"/>
    </source>
</evidence>
<keyword evidence="2" id="KW-1003">Cell membrane</keyword>
<keyword evidence="5 6" id="KW-0472">Membrane</keyword>
<evidence type="ECO:0000256" key="5">
    <source>
        <dbReference type="ARBA" id="ARBA00023136"/>
    </source>
</evidence>
<feature type="transmembrane region" description="Helical" evidence="6">
    <location>
        <begin position="898"/>
        <end position="921"/>
    </location>
</feature>
<feature type="transmembrane region" description="Helical" evidence="6">
    <location>
        <begin position="298"/>
        <end position="318"/>
    </location>
</feature>
<feature type="transmembrane region" description="Helical" evidence="6">
    <location>
        <begin position="821"/>
        <end position="842"/>
    </location>
</feature>
<dbReference type="AlphaFoldDB" id="A0A6S6U4Q5"/>
<feature type="transmembrane region" description="Helical" evidence="6">
    <location>
        <begin position="763"/>
        <end position="782"/>
    </location>
</feature>
<dbReference type="InterPro" id="IPR050545">
    <property type="entry name" value="Mycobact_MmpL"/>
</dbReference>
<keyword evidence="3 6" id="KW-0812">Transmembrane</keyword>
<dbReference type="SUPFAM" id="SSF82866">
    <property type="entry name" value="Multidrug efflux transporter AcrB transmembrane domain"/>
    <property type="match status" value="2"/>
</dbReference>
<feature type="transmembrane region" description="Helical" evidence="6">
    <location>
        <begin position="373"/>
        <end position="398"/>
    </location>
</feature>
<evidence type="ECO:0000256" key="3">
    <source>
        <dbReference type="ARBA" id="ARBA00022692"/>
    </source>
</evidence>
<dbReference type="Pfam" id="PF03176">
    <property type="entry name" value="MMPL"/>
    <property type="match status" value="2"/>
</dbReference>
<comment type="subcellular location">
    <subcellularLocation>
        <location evidence="1">Cell membrane</location>
        <topology evidence="1">Multi-pass membrane protein</topology>
    </subcellularLocation>
</comment>
<feature type="transmembrane region" description="Helical" evidence="6">
    <location>
        <begin position="443"/>
        <end position="460"/>
    </location>
</feature>
<feature type="transmembrane region" description="Helical" evidence="6">
    <location>
        <begin position="272"/>
        <end position="292"/>
    </location>
</feature>
<name>A0A6S6U4Q5_9BACT</name>
<feature type="transmembrane region" description="Helical" evidence="6">
    <location>
        <begin position="339"/>
        <end position="361"/>
    </location>
</feature>
<sequence length="930" mass="103468">MHKDKSSFKYAQFVIKFKWLILIFSLLTTLFFALQIKNIDIRNDPDTLLPQTNRYVSTNNFVEGYFGMANLFVVSVEVKEGDIYQPWFVNMTQEIHNKVAAMETANTASFISIAAQKVKNMGVTDDGSLSFKRLIPNTGISIDDDNKAKEQLDFMKEGLDNNPVLKPMIIHEIDPKTGEKCFNNEVGCIAKATFIIADFNNGVKEQYVPWVREVVKIIEPYSSDERVNVSIAGEPYFLAWMMVQLIDHWYLFVLSIIIAFIILFIETKSIRGAIFPLAGVAMSIIWTLGLMGLTGFKLTTMMVLTPMLILAVGMGHAIQITRRYMKARKDGETNVNGAYLALGFTIVPAVLSIVTDALGFATLASVDISFYKAYAYFGMFGMFSLLITTSTLIPVLMLTFPNKEDRLEEASKPLFTNKSSEGYAWEKKLGEIVLFMNTGAGRIIPLSLVFLILATSWHYTKISEGISTFIADERPFTQKVKLAVTSDDLDIMPGVEKGIDYAQAAFKVDSGPVQDIFHLNKLMPGVISFSIPIRGKKAIFPECTDEFYEVYDVAVEAGTKLPEKKCYDPDNDPAQGIMNDASVINAIAQMEKAIRKNKFIGFTASYSQYINIANLLLMSEGNTLNFDNFRIPTKAYLTQTDPDDDRDPSDIISTYNGLLDMASSPGDLTSMVGQDYNSGVILGFINTMHPKETHEAVLFLQDYIEAHKNDAGFNQVNFGYRNADENGDVGEIADDSNENYVKPGIGGFLGATEATREVTYANWIMNPLGTALAIFIVATLIFRSFLMSSFLMTILGITLFAQYGLAGYFSSVENWSGNLHFGNLVTLSIAMGLGVDYSIYMISKLRDEYQEHGIWSKALKNSVATTGSSVLISVIVLIGAFIPLMATDLGNTWGLSVYITEAVIIDVFTSLTLLPILLFIFKPKYIFDRK</sequence>
<dbReference type="PANTHER" id="PTHR33406:SF13">
    <property type="entry name" value="MEMBRANE PROTEIN YDFJ"/>
    <property type="match status" value="1"/>
</dbReference>
<organism evidence="8">
    <name type="scientific">uncultured Sulfurovum sp</name>
    <dbReference type="NCBI Taxonomy" id="269237"/>
    <lineage>
        <taxon>Bacteria</taxon>
        <taxon>Pseudomonadati</taxon>
        <taxon>Campylobacterota</taxon>
        <taxon>Epsilonproteobacteria</taxon>
        <taxon>Campylobacterales</taxon>
        <taxon>Sulfurovaceae</taxon>
        <taxon>Sulfurovum</taxon>
        <taxon>environmental samples</taxon>
    </lineage>
</organism>
<evidence type="ECO:0000256" key="6">
    <source>
        <dbReference type="SAM" id="Phobius"/>
    </source>
</evidence>
<reference evidence="8" key="1">
    <citation type="submission" date="2020-01" db="EMBL/GenBank/DDBJ databases">
        <authorList>
            <person name="Meier V. D."/>
            <person name="Meier V D."/>
        </authorList>
    </citation>
    <scope>NUCLEOTIDE SEQUENCE</scope>
    <source>
        <strain evidence="8">HLG_WM_MAG_05</strain>
    </source>
</reference>
<dbReference type="PROSITE" id="PS50156">
    <property type="entry name" value="SSD"/>
    <property type="match status" value="1"/>
</dbReference>
<evidence type="ECO:0000256" key="2">
    <source>
        <dbReference type="ARBA" id="ARBA00022475"/>
    </source>
</evidence>
<evidence type="ECO:0000256" key="1">
    <source>
        <dbReference type="ARBA" id="ARBA00004651"/>
    </source>
</evidence>
<protein>
    <submittedName>
        <fullName evidence="8">RND superfamily exporter</fullName>
    </submittedName>
</protein>
<proteinExistence type="predicted"/>
<dbReference type="EMBL" id="CACVAU010000063">
    <property type="protein sequence ID" value="CAA6821679.1"/>
    <property type="molecule type" value="Genomic_DNA"/>
</dbReference>
<keyword evidence="4 6" id="KW-1133">Transmembrane helix</keyword>
<dbReference type="PANTHER" id="PTHR33406">
    <property type="entry name" value="MEMBRANE PROTEIN MJ1562-RELATED"/>
    <property type="match status" value="1"/>
</dbReference>
<feature type="transmembrane region" description="Helical" evidence="6">
    <location>
        <begin position="248"/>
        <end position="265"/>
    </location>
</feature>
<feature type="transmembrane region" description="Helical" evidence="6">
    <location>
        <begin position="789"/>
        <end position="809"/>
    </location>
</feature>
<feature type="transmembrane region" description="Helical" evidence="6">
    <location>
        <begin position="863"/>
        <end position="886"/>
    </location>
</feature>
<accession>A0A6S6U4Q5</accession>
<evidence type="ECO:0000313" key="8">
    <source>
        <dbReference type="EMBL" id="CAA6821679.1"/>
    </source>
</evidence>
<evidence type="ECO:0000256" key="4">
    <source>
        <dbReference type="ARBA" id="ARBA00022989"/>
    </source>
</evidence>
<feature type="domain" description="SSD" evidence="7">
    <location>
        <begin position="273"/>
        <end position="399"/>
    </location>
</feature>
<dbReference type="GO" id="GO:0005886">
    <property type="term" value="C:plasma membrane"/>
    <property type="evidence" value="ECO:0007669"/>
    <property type="project" value="UniProtKB-SubCell"/>
</dbReference>
<dbReference type="InterPro" id="IPR000731">
    <property type="entry name" value="SSD"/>
</dbReference>
<gene>
    <name evidence="8" type="ORF">HELGO_WM5535</name>
</gene>